<dbReference type="EMBL" id="FO082056">
    <property type="protein sequence ID" value="CCE78974.1"/>
    <property type="molecule type" value="Genomic_DNA"/>
</dbReference>
<dbReference type="OrthoDB" id="265761at2759"/>
<evidence type="ECO:0000313" key="4">
    <source>
        <dbReference type="EMBL" id="CCE78974.1"/>
    </source>
</evidence>
<accession>G8YQN9</accession>
<dbReference type="PANTHER" id="PTHR12475">
    <property type="match status" value="1"/>
</dbReference>
<organism evidence="4 5">
    <name type="scientific">Pichia sorbitophila (strain ATCC MYA-4447 / BCRC 22081 / CBS 7064 / NBRC 10061 / NRRL Y-12695)</name>
    <name type="common">Hybrid yeast</name>
    <dbReference type="NCBI Taxonomy" id="559304"/>
    <lineage>
        <taxon>Eukaryota</taxon>
        <taxon>Fungi</taxon>
        <taxon>Dikarya</taxon>
        <taxon>Ascomycota</taxon>
        <taxon>Saccharomycotina</taxon>
        <taxon>Pichiomycetes</taxon>
        <taxon>Debaryomycetaceae</taxon>
        <taxon>Millerozyma</taxon>
    </lineage>
</organism>
<keyword evidence="2" id="KW-1133">Transmembrane helix</keyword>
<dbReference type="EMBL" id="FO082057">
    <property type="protein sequence ID" value="CCE78388.1"/>
    <property type="molecule type" value="Genomic_DNA"/>
</dbReference>
<dbReference type="InterPro" id="IPR029069">
    <property type="entry name" value="HotDog_dom_sf"/>
</dbReference>
<dbReference type="Pfam" id="PF13279">
    <property type="entry name" value="4HBT_2"/>
    <property type="match status" value="1"/>
</dbReference>
<reference evidence="4" key="1">
    <citation type="submission" date="2011-10" db="EMBL/GenBank/DDBJ databases">
        <authorList>
            <person name="Genoscope - CEA"/>
        </authorList>
    </citation>
    <scope>NUCLEOTIDE SEQUENCE</scope>
</reference>
<sequence>MYAVTKALIIGFLISTIKTLPFVYVFRFYYRVVKNIVIPEGKYLKNGRRNTFGITGEKDPLDLYRTASMHTYVSPLEIDMYLHKSNSTYFMDLDIARTEFMTIIFQKHFLVNILNENNEFSKKSFMNVPYIPVATVQCTFKKELKVFQRYEIVSRVFAWDEKWLFILSKFVLNDRKKTVCAIAMTKYVFKKKSRMTIRPEEILKECGFYNDEVVKVNAKHYEKIKNMRSSEDIEALDAELSHL</sequence>
<keyword evidence="5" id="KW-1185">Reference proteome</keyword>
<dbReference type="AlphaFoldDB" id="G8YQN9"/>
<dbReference type="InParanoid" id="G8YQN9"/>
<protein>
    <submittedName>
        <fullName evidence="4">Piso0_001010 protein</fullName>
    </submittedName>
</protein>
<dbReference type="Gene3D" id="3.10.129.10">
    <property type="entry name" value="Hotdog Thioesterase"/>
    <property type="match status" value="1"/>
</dbReference>
<dbReference type="SUPFAM" id="SSF54637">
    <property type="entry name" value="Thioesterase/thiol ester dehydrase-isomerase"/>
    <property type="match status" value="1"/>
</dbReference>
<dbReference type="STRING" id="559304.G8YQN9"/>
<dbReference type="Proteomes" id="UP000005222">
    <property type="component" value="Chromosome D"/>
</dbReference>
<evidence type="ECO:0000256" key="1">
    <source>
        <dbReference type="ARBA" id="ARBA00038476"/>
    </source>
</evidence>
<name>G8YQN9_PICSO</name>
<keyword evidence="2" id="KW-0472">Membrane</keyword>
<evidence type="ECO:0000256" key="2">
    <source>
        <dbReference type="SAM" id="Phobius"/>
    </source>
</evidence>
<dbReference type="eggNOG" id="KOG4366">
    <property type="taxonomic scope" value="Eukaryota"/>
</dbReference>
<evidence type="ECO:0000313" key="5">
    <source>
        <dbReference type="Proteomes" id="UP000005222"/>
    </source>
</evidence>
<dbReference type="InterPro" id="IPR051490">
    <property type="entry name" value="THEM6_lcsJ_thioesterase"/>
</dbReference>
<dbReference type="Proteomes" id="UP000005222">
    <property type="component" value="Chromosome C"/>
</dbReference>
<gene>
    <name evidence="4" type="primary">Piso0_001010</name>
    <name evidence="3" type="ORF">GNLVRS01_PISO0C08912g</name>
    <name evidence="4" type="ORF">GNLVRS01_PISO0D08979g</name>
</gene>
<comment type="similarity">
    <text evidence="1">Belongs to the lcsJ thioesterase family.</text>
</comment>
<dbReference type="OMA" id="LMECDIN"/>
<dbReference type="HOGENOM" id="CLU_040660_3_0_1"/>
<keyword evidence="2" id="KW-0812">Transmembrane</keyword>
<proteinExistence type="inferred from homology"/>
<dbReference type="CDD" id="cd00586">
    <property type="entry name" value="4HBT"/>
    <property type="match status" value="1"/>
</dbReference>
<reference evidence="5" key="2">
    <citation type="journal article" date="2012" name="G3 (Bethesda)">
        <title>Pichia sorbitophila, an interspecies yeast hybrid reveals early steps of genome resolution following polyploidization.</title>
        <authorList>
            <person name="Leh Louis V."/>
            <person name="Despons L."/>
            <person name="Friedrich A."/>
            <person name="Martin T."/>
            <person name="Durrens P."/>
            <person name="Casaregola S."/>
            <person name="Neuveglise C."/>
            <person name="Fairhead C."/>
            <person name="Marck C."/>
            <person name="Cruz J.A."/>
            <person name="Straub M.L."/>
            <person name="Kugler V."/>
            <person name="Sacerdot C."/>
            <person name="Uzunov Z."/>
            <person name="Thierry A."/>
            <person name="Weiss S."/>
            <person name="Bleykasten C."/>
            <person name="De Montigny J."/>
            <person name="Jacques N."/>
            <person name="Jung P."/>
            <person name="Lemaire M."/>
            <person name="Mallet S."/>
            <person name="Morel G."/>
            <person name="Richard G.F."/>
            <person name="Sarkar A."/>
            <person name="Savel G."/>
            <person name="Schacherer J."/>
            <person name="Seret M.L."/>
            <person name="Talla E."/>
            <person name="Samson G."/>
            <person name="Jubin C."/>
            <person name="Poulain J."/>
            <person name="Vacherie B."/>
            <person name="Barbe V."/>
            <person name="Pelletier E."/>
            <person name="Sherman D.J."/>
            <person name="Westhof E."/>
            <person name="Weissenbach J."/>
            <person name="Baret P.V."/>
            <person name="Wincker P."/>
            <person name="Gaillardin C."/>
            <person name="Dujon B."/>
            <person name="Souciet J.L."/>
        </authorList>
    </citation>
    <scope>NUCLEOTIDE SEQUENCE [LARGE SCALE GENOMIC DNA]</scope>
    <source>
        <strain evidence="5">ATCC MYA-4447 / BCRC 22081 / CBS 7064 / NBRC 10061 / NRRL Y-12695</strain>
    </source>
</reference>
<feature type="transmembrane region" description="Helical" evidence="2">
    <location>
        <begin position="7"/>
        <end position="30"/>
    </location>
</feature>
<dbReference type="PANTHER" id="PTHR12475:SF4">
    <property type="entry name" value="PROTEIN THEM6"/>
    <property type="match status" value="1"/>
</dbReference>
<evidence type="ECO:0000313" key="3">
    <source>
        <dbReference type="EMBL" id="CCE78388.1"/>
    </source>
</evidence>
<dbReference type="FunCoup" id="G8YQN9">
    <property type="interactions" value="54"/>
</dbReference>